<sequence>VLNRIVMRLLSVTWRLIGIADMLVEYLLDKKQALLYMSQSMNSGSCLRCLNLGRGFTCFVSVNFNGIVIWLNR</sequence>
<reference evidence="1" key="1">
    <citation type="submission" date="2018-05" db="EMBL/GenBank/DDBJ databases">
        <authorList>
            <person name="Lanie J.A."/>
            <person name="Ng W.-L."/>
            <person name="Kazmierczak K.M."/>
            <person name="Andrzejewski T.M."/>
            <person name="Davidsen T.M."/>
            <person name="Wayne K.J."/>
            <person name="Tettelin H."/>
            <person name="Glass J.I."/>
            <person name="Rusch D."/>
            <person name="Podicherti R."/>
            <person name="Tsui H.-C.T."/>
            <person name="Winkler M.E."/>
        </authorList>
    </citation>
    <scope>NUCLEOTIDE SEQUENCE</scope>
</reference>
<organism evidence="1">
    <name type="scientific">marine metagenome</name>
    <dbReference type="NCBI Taxonomy" id="408172"/>
    <lineage>
        <taxon>unclassified sequences</taxon>
        <taxon>metagenomes</taxon>
        <taxon>ecological metagenomes</taxon>
    </lineage>
</organism>
<evidence type="ECO:0000313" key="1">
    <source>
        <dbReference type="EMBL" id="SVB29575.1"/>
    </source>
</evidence>
<feature type="non-terminal residue" evidence="1">
    <location>
        <position position="1"/>
    </location>
</feature>
<protein>
    <submittedName>
        <fullName evidence="1">Uncharacterized protein</fullName>
    </submittedName>
</protein>
<gene>
    <name evidence="1" type="ORF">METZ01_LOCUS182429</name>
</gene>
<proteinExistence type="predicted"/>
<dbReference type="AlphaFoldDB" id="A0A382CU02"/>
<name>A0A382CU02_9ZZZZ</name>
<dbReference type="EMBL" id="UINC01036110">
    <property type="protein sequence ID" value="SVB29575.1"/>
    <property type="molecule type" value="Genomic_DNA"/>
</dbReference>
<accession>A0A382CU02</accession>